<evidence type="ECO:0000256" key="2">
    <source>
        <dbReference type="ARBA" id="ARBA00006314"/>
    </source>
</evidence>
<evidence type="ECO:0000256" key="6">
    <source>
        <dbReference type="ARBA" id="ARBA00023136"/>
    </source>
</evidence>
<evidence type="ECO:0000313" key="8">
    <source>
        <dbReference type="EMBL" id="CAG5122509.1"/>
    </source>
</evidence>
<feature type="transmembrane region" description="Helical" evidence="7">
    <location>
        <begin position="179"/>
        <end position="200"/>
    </location>
</feature>
<feature type="transmembrane region" description="Helical" evidence="7">
    <location>
        <begin position="138"/>
        <end position="159"/>
    </location>
</feature>
<dbReference type="InterPro" id="IPR029399">
    <property type="entry name" value="TMEM192"/>
</dbReference>
<evidence type="ECO:0000313" key="9">
    <source>
        <dbReference type="Proteomes" id="UP000678393"/>
    </source>
</evidence>
<reference evidence="8" key="1">
    <citation type="submission" date="2021-04" db="EMBL/GenBank/DDBJ databases">
        <authorList>
            <consortium name="Molecular Ecology Group"/>
        </authorList>
    </citation>
    <scope>NUCLEOTIDE SEQUENCE</scope>
</reference>
<keyword evidence="6 7" id="KW-0472">Membrane</keyword>
<proteinExistence type="inferred from homology"/>
<evidence type="ECO:0000256" key="3">
    <source>
        <dbReference type="ARBA" id="ARBA00014635"/>
    </source>
</evidence>
<evidence type="ECO:0000256" key="7">
    <source>
        <dbReference type="SAM" id="Phobius"/>
    </source>
</evidence>
<evidence type="ECO:0000256" key="4">
    <source>
        <dbReference type="ARBA" id="ARBA00022692"/>
    </source>
</evidence>
<dbReference type="GO" id="GO:0005765">
    <property type="term" value="C:lysosomal membrane"/>
    <property type="evidence" value="ECO:0007669"/>
    <property type="project" value="TreeGrafter"/>
</dbReference>
<comment type="similarity">
    <text evidence="2">Belongs to the TMEM192 family.</text>
</comment>
<organism evidence="8 9">
    <name type="scientific">Candidula unifasciata</name>
    <dbReference type="NCBI Taxonomy" id="100452"/>
    <lineage>
        <taxon>Eukaryota</taxon>
        <taxon>Metazoa</taxon>
        <taxon>Spiralia</taxon>
        <taxon>Lophotrochozoa</taxon>
        <taxon>Mollusca</taxon>
        <taxon>Gastropoda</taxon>
        <taxon>Heterobranchia</taxon>
        <taxon>Euthyneura</taxon>
        <taxon>Panpulmonata</taxon>
        <taxon>Eupulmonata</taxon>
        <taxon>Stylommatophora</taxon>
        <taxon>Helicina</taxon>
        <taxon>Helicoidea</taxon>
        <taxon>Geomitridae</taxon>
        <taxon>Candidula</taxon>
    </lineage>
</organism>
<feature type="transmembrane region" description="Helical" evidence="7">
    <location>
        <begin position="98"/>
        <end position="117"/>
    </location>
</feature>
<keyword evidence="5 7" id="KW-1133">Transmembrane helix</keyword>
<dbReference type="AlphaFoldDB" id="A0A8S3Z0K2"/>
<dbReference type="GO" id="GO:0005770">
    <property type="term" value="C:late endosome"/>
    <property type="evidence" value="ECO:0007669"/>
    <property type="project" value="TreeGrafter"/>
</dbReference>
<comment type="caution">
    <text evidence="8">The sequence shown here is derived from an EMBL/GenBank/DDBJ whole genome shotgun (WGS) entry which is preliminary data.</text>
</comment>
<protein>
    <recommendedName>
        <fullName evidence="3">Transmembrane protein 192</fullName>
    </recommendedName>
</protein>
<dbReference type="EMBL" id="CAJHNH020001306">
    <property type="protein sequence ID" value="CAG5122509.1"/>
    <property type="molecule type" value="Genomic_DNA"/>
</dbReference>
<comment type="subcellular location">
    <subcellularLocation>
        <location evidence="1">Membrane</location>
        <topology evidence="1">Multi-pass membrane protein</topology>
    </subcellularLocation>
</comment>
<dbReference type="PANTHER" id="PTHR31592">
    <property type="entry name" value="TRANSMEMBRANE PROTEIN 192"/>
    <property type="match status" value="1"/>
</dbReference>
<feature type="transmembrane region" description="Helical" evidence="7">
    <location>
        <begin position="58"/>
        <end position="78"/>
    </location>
</feature>
<evidence type="ECO:0000256" key="5">
    <source>
        <dbReference type="ARBA" id="ARBA00022989"/>
    </source>
</evidence>
<dbReference type="PANTHER" id="PTHR31592:SF1">
    <property type="entry name" value="TRANSMEMBRANE PROTEIN 192"/>
    <property type="match status" value="1"/>
</dbReference>
<name>A0A8S3Z0K2_9EUPU</name>
<sequence>MVSLASNHNASQPRGFYGFSTDHVGINAAEPDDDDLIVDHIQLISGPETAHKPMNTTWAIVLAKILYIALGVSAYIIPLEYCKNSLPGGKCDKEAFSLTQYIHGGMWFVLFALDRYFHLKHEESRLHGYLEFYRKTRNIRRIPVVINSLANAVMVIVVQVLDNYCSEDDGCHKLSKANYVQILVSIECALALISLLIYLVHTVKFNYKKPLPDVAQEGHLSHFGAAGSDLGYRNEGHDDQVLEKQADMIRYLKQHTEVLAKRNLALTEEIYRLKSQRQSKMVR</sequence>
<dbReference type="Proteomes" id="UP000678393">
    <property type="component" value="Unassembled WGS sequence"/>
</dbReference>
<evidence type="ECO:0000256" key="1">
    <source>
        <dbReference type="ARBA" id="ARBA00004141"/>
    </source>
</evidence>
<accession>A0A8S3Z0K2</accession>
<keyword evidence="4 7" id="KW-0812">Transmembrane</keyword>
<gene>
    <name evidence="8" type="ORF">CUNI_LOCUS8067</name>
</gene>
<dbReference type="OrthoDB" id="6277625at2759"/>
<dbReference type="Pfam" id="PF14802">
    <property type="entry name" value="TMEM192"/>
    <property type="match status" value="1"/>
</dbReference>
<keyword evidence="9" id="KW-1185">Reference proteome</keyword>